<dbReference type="GO" id="GO:0005886">
    <property type="term" value="C:plasma membrane"/>
    <property type="evidence" value="ECO:0007669"/>
    <property type="project" value="TreeGrafter"/>
</dbReference>
<gene>
    <name evidence="10" type="primary">yccM_1</name>
    <name evidence="10" type="ORF">CA13_12000</name>
</gene>
<dbReference type="PANTHER" id="PTHR30176">
    <property type="entry name" value="FERREDOXIN-TYPE PROTEIN NAPH"/>
    <property type="match status" value="1"/>
</dbReference>
<evidence type="ECO:0000313" key="11">
    <source>
        <dbReference type="Proteomes" id="UP000315010"/>
    </source>
</evidence>
<feature type="domain" description="4Fe-4S ferredoxin-type" evidence="9">
    <location>
        <begin position="260"/>
        <end position="289"/>
    </location>
</feature>
<dbReference type="GO" id="GO:0051539">
    <property type="term" value="F:4 iron, 4 sulfur cluster binding"/>
    <property type="evidence" value="ECO:0007669"/>
    <property type="project" value="UniProtKB-KW"/>
</dbReference>
<keyword evidence="7" id="KW-0812">Transmembrane</keyword>
<evidence type="ECO:0000256" key="6">
    <source>
        <dbReference type="ARBA" id="ARBA00023014"/>
    </source>
</evidence>
<keyword evidence="7" id="KW-1133">Transmembrane helix</keyword>
<feature type="transmembrane region" description="Helical" evidence="7">
    <location>
        <begin position="183"/>
        <end position="204"/>
    </location>
</feature>
<evidence type="ECO:0000259" key="9">
    <source>
        <dbReference type="PROSITE" id="PS51379"/>
    </source>
</evidence>
<reference evidence="10 11" key="1">
    <citation type="submission" date="2019-02" db="EMBL/GenBank/DDBJ databases">
        <title>Deep-cultivation of Planctomycetes and their phenomic and genomic characterization uncovers novel biology.</title>
        <authorList>
            <person name="Wiegand S."/>
            <person name="Jogler M."/>
            <person name="Boedeker C."/>
            <person name="Pinto D."/>
            <person name="Vollmers J."/>
            <person name="Rivas-Marin E."/>
            <person name="Kohn T."/>
            <person name="Peeters S.H."/>
            <person name="Heuer A."/>
            <person name="Rast P."/>
            <person name="Oberbeckmann S."/>
            <person name="Bunk B."/>
            <person name="Jeske O."/>
            <person name="Meyerdierks A."/>
            <person name="Storesund J.E."/>
            <person name="Kallscheuer N."/>
            <person name="Luecker S."/>
            <person name="Lage O.M."/>
            <person name="Pohl T."/>
            <person name="Merkel B.J."/>
            <person name="Hornburger P."/>
            <person name="Mueller R.-W."/>
            <person name="Bruemmer F."/>
            <person name="Labrenz M."/>
            <person name="Spormann A.M."/>
            <person name="Op Den Camp H."/>
            <person name="Overmann J."/>
            <person name="Amann R."/>
            <person name="Jetten M.S.M."/>
            <person name="Mascher T."/>
            <person name="Medema M.H."/>
            <person name="Devos D.P."/>
            <person name="Kaster A.-K."/>
            <person name="Ovreas L."/>
            <person name="Rohde M."/>
            <person name="Galperin M.Y."/>
            <person name="Jogler C."/>
        </authorList>
    </citation>
    <scope>NUCLEOTIDE SEQUENCE [LARGE SCALE GENOMIC DNA]</scope>
    <source>
        <strain evidence="10 11">CA13</strain>
    </source>
</reference>
<keyword evidence="1" id="KW-0813">Transport</keyword>
<evidence type="ECO:0000313" key="10">
    <source>
        <dbReference type="EMBL" id="TWT79793.1"/>
    </source>
</evidence>
<dbReference type="GO" id="GO:0046872">
    <property type="term" value="F:metal ion binding"/>
    <property type="evidence" value="ECO:0007669"/>
    <property type="project" value="UniProtKB-KW"/>
</dbReference>
<evidence type="ECO:0000256" key="7">
    <source>
        <dbReference type="SAM" id="Phobius"/>
    </source>
</evidence>
<accession>A0A5C5YZF1</accession>
<protein>
    <submittedName>
        <fullName evidence="10">Putative electron transport protein YccM</fullName>
    </submittedName>
</protein>
<evidence type="ECO:0000256" key="2">
    <source>
        <dbReference type="ARBA" id="ARBA00022485"/>
    </source>
</evidence>
<dbReference type="PROSITE" id="PS51379">
    <property type="entry name" value="4FE4S_FER_2"/>
    <property type="match status" value="2"/>
</dbReference>
<evidence type="ECO:0000256" key="5">
    <source>
        <dbReference type="ARBA" id="ARBA00023004"/>
    </source>
</evidence>
<dbReference type="AlphaFoldDB" id="A0A5C5YZF1"/>
<dbReference type="SUPFAM" id="SSF54862">
    <property type="entry name" value="4Fe-4S ferredoxins"/>
    <property type="match status" value="1"/>
</dbReference>
<feature type="transmembrane region" description="Helical" evidence="7">
    <location>
        <begin position="380"/>
        <end position="400"/>
    </location>
</feature>
<organism evidence="10 11">
    <name type="scientific">Novipirellula herctigrandis</name>
    <dbReference type="NCBI Taxonomy" id="2527986"/>
    <lineage>
        <taxon>Bacteria</taxon>
        <taxon>Pseudomonadati</taxon>
        <taxon>Planctomycetota</taxon>
        <taxon>Planctomycetia</taxon>
        <taxon>Pirellulales</taxon>
        <taxon>Pirellulaceae</taxon>
        <taxon>Novipirellula</taxon>
    </lineage>
</organism>
<dbReference type="InterPro" id="IPR017896">
    <property type="entry name" value="4Fe4S_Fe-S-bd"/>
</dbReference>
<evidence type="ECO:0000256" key="3">
    <source>
        <dbReference type="ARBA" id="ARBA00022723"/>
    </source>
</evidence>
<keyword evidence="3" id="KW-0479">Metal-binding</keyword>
<dbReference type="Pfam" id="PF12801">
    <property type="entry name" value="Fer4_5"/>
    <property type="match status" value="2"/>
</dbReference>
<evidence type="ECO:0000256" key="4">
    <source>
        <dbReference type="ARBA" id="ARBA00022982"/>
    </source>
</evidence>
<keyword evidence="8" id="KW-0732">Signal</keyword>
<feature type="transmembrane region" description="Helical" evidence="7">
    <location>
        <begin position="91"/>
        <end position="115"/>
    </location>
</feature>
<keyword evidence="4" id="KW-0249">Electron transport</keyword>
<dbReference type="PROSITE" id="PS00198">
    <property type="entry name" value="4FE4S_FER_1"/>
    <property type="match status" value="2"/>
</dbReference>
<sequence length="460" mass="49981" precursor="true">MVKQGLRRTLKASMRLSRLFGLAGLLILAMSQLSHASDVIPVPEFSDYEVPISMPAPVESPVWEWLNVVLLIGALSLASYFSIVTRSRRGLFTLAIASLLWFGFARSGCVCAIGATQNVALAMFDSSYAIPWTIVAIFILPLIFTLFFGRTFCAAVCPLGAIQEVVAIRPVKVPSWLDHTLGLVPYIYLGLAVVYAATGTAFIICRYDPFVAMFRMSGNVNMLVFGGSLLLLGVFVGRPYCRYLCPYGAVLGVLSKGSKWHGRIAPEKCIQCHLCENSCPYGAIATPSSPPPKSERANARRRLAKTLALAPVLVIAGVLVGMTIGTPMAKLDPNVRLAERIIQEDAGEVEGTTDATDAFRNTGQPKSELIDLAIGIRDRFGTMGMLFGGWVGFVIGIKLISLSLQRKRVDYEPDRSRCVSCARCYWYCPGEQVRLGLVGDVSDLVPLNVDAIEAEKAVSK</sequence>
<feature type="transmembrane region" description="Helical" evidence="7">
    <location>
        <begin position="135"/>
        <end position="162"/>
    </location>
</feature>
<keyword evidence="11" id="KW-1185">Reference proteome</keyword>
<keyword evidence="2" id="KW-0004">4Fe-4S</keyword>
<proteinExistence type="predicted"/>
<dbReference type="InterPro" id="IPR051684">
    <property type="entry name" value="Electron_Trans/Redox"/>
</dbReference>
<dbReference type="InterPro" id="IPR017900">
    <property type="entry name" value="4Fe4S_Fe_S_CS"/>
</dbReference>
<dbReference type="EMBL" id="SJPJ01000001">
    <property type="protein sequence ID" value="TWT79793.1"/>
    <property type="molecule type" value="Genomic_DNA"/>
</dbReference>
<dbReference type="PANTHER" id="PTHR30176:SF3">
    <property type="entry name" value="FERREDOXIN-TYPE PROTEIN NAPH"/>
    <property type="match status" value="1"/>
</dbReference>
<feature type="transmembrane region" description="Helical" evidence="7">
    <location>
        <begin position="303"/>
        <end position="324"/>
    </location>
</feature>
<keyword evidence="6" id="KW-0411">Iron-sulfur</keyword>
<feature type="chain" id="PRO_5023113037" evidence="8">
    <location>
        <begin position="37"/>
        <end position="460"/>
    </location>
</feature>
<comment type="caution">
    <text evidence="10">The sequence shown here is derived from an EMBL/GenBank/DDBJ whole genome shotgun (WGS) entry which is preliminary data.</text>
</comment>
<feature type="transmembrane region" description="Helical" evidence="7">
    <location>
        <begin position="216"/>
        <end position="236"/>
    </location>
</feature>
<evidence type="ECO:0000256" key="1">
    <source>
        <dbReference type="ARBA" id="ARBA00022448"/>
    </source>
</evidence>
<keyword evidence="5" id="KW-0408">Iron</keyword>
<evidence type="ECO:0000256" key="8">
    <source>
        <dbReference type="SAM" id="SignalP"/>
    </source>
</evidence>
<feature type="transmembrane region" description="Helical" evidence="7">
    <location>
        <begin position="65"/>
        <end position="84"/>
    </location>
</feature>
<dbReference type="Pfam" id="PF00037">
    <property type="entry name" value="Fer4"/>
    <property type="match status" value="1"/>
</dbReference>
<keyword evidence="7" id="KW-0472">Membrane</keyword>
<dbReference type="Proteomes" id="UP000315010">
    <property type="component" value="Unassembled WGS sequence"/>
</dbReference>
<dbReference type="Gene3D" id="3.30.70.20">
    <property type="match status" value="1"/>
</dbReference>
<feature type="domain" description="4Fe-4S ferredoxin-type" evidence="9">
    <location>
        <begin position="409"/>
        <end position="438"/>
    </location>
</feature>
<feature type="signal peptide" evidence="8">
    <location>
        <begin position="1"/>
        <end position="36"/>
    </location>
</feature>
<name>A0A5C5YZF1_9BACT</name>